<dbReference type="SMART" id="SM01417">
    <property type="entry name" value="Solute_trans_a"/>
    <property type="match status" value="1"/>
</dbReference>
<protein>
    <submittedName>
        <fullName evidence="7">Uncharacterized protein</fullName>
    </submittedName>
</protein>
<evidence type="ECO:0000256" key="3">
    <source>
        <dbReference type="ARBA" id="ARBA00022989"/>
    </source>
</evidence>
<dbReference type="OrthoDB" id="5348404at2759"/>
<proteinExistence type="predicted"/>
<feature type="region of interest" description="Disordered" evidence="5">
    <location>
        <begin position="446"/>
        <end position="559"/>
    </location>
</feature>
<comment type="subcellular location">
    <subcellularLocation>
        <location evidence="1">Membrane</location>
        <topology evidence="1">Multi-pass membrane protein</topology>
    </subcellularLocation>
</comment>
<dbReference type="AlphaFoldDB" id="A0A0G4FN00"/>
<organism evidence="7 8">
    <name type="scientific">Vitrella brassicaformis (strain CCMP3155)</name>
    <dbReference type="NCBI Taxonomy" id="1169540"/>
    <lineage>
        <taxon>Eukaryota</taxon>
        <taxon>Sar</taxon>
        <taxon>Alveolata</taxon>
        <taxon>Colpodellida</taxon>
        <taxon>Vitrellaceae</taxon>
        <taxon>Vitrella</taxon>
    </lineage>
</organism>
<feature type="transmembrane region" description="Helical" evidence="6">
    <location>
        <begin position="267"/>
        <end position="290"/>
    </location>
</feature>
<feature type="compositionally biased region" description="Acidic residues" evidence="5">
    <location>
        <begin position="361"/>
        <end position="373"/>
    </location>
</feature>
<feature type="transmembrane region" description="Helical" evidence="6">
    <location>
        <begin position="22"/>
        <end position="42"/>
    </location>
</feature>
<keyword evidence="2 6" id="KW-0812">Transmembrane</keyword>
<keyword evidence="3 6" id="KW-1133">Transmembrane helix</keyword>
<feature type="transmembrane region" description="Helical" evidence="6">
    <location>
        <begin position="54"/>
        <end position="73"/>
    </location>
</feature>
<feature type="region of interest" description="Disordered" evidence="5">
    <location>
        <begin position="361"/>
        <end position="396"/>
    </location>
</feature>
<sequence length="559" mass="62563">MALLGDAAKAAHALPLHFWADAVATVFAYTATVVSFIHIMRHVHHTQYWGMTKYTVRILLLVPVFSIDCWWSLLVGSSDRNWTEVFTVIRELYEAFVLFSFLQFMLAYLGGPQNLARLLKEEGNPTTHFIPFRWFLRDWHMGGEFLAMCFRGVLQYIPISILTTIVSLVAWSFRVYKEGRFTFQSVYPWLTLLKNFSQIWAMYSLILFYHAIHHKLVNIRPLAKFLCIKGLVFFTFWQSVAIAALQYVGVIKAEKWELIHTWSTREIAIGVGNFVLCIEMLGFAIAHCYAYPYDEFSRPLVDHARLISGELTRSVAGPFGASEINTASAKSAKARSARGATRVDIQDDNDRRRMLLECVKEEDEEQGGPDEGVEVDRGMERPDDEKSDNMSLDEKMKMGGGGYVSMMMLDALRRRLMDGVNFLDVVQAAREVEDVTGASTNPRNFLHDVWGGMSGGPPPTAAPHHDPEQQAAPSFTTDPFPAIVNGGTHESRDSPTRESAASSSAAMSMSSAGATHAAVQPQSSRRPMLHDTQSLGRQEKKIGVSGEGMKWGKKRSSGS</sequence>
<evidence type="ECO:0000256" key="1">
    <source>
        <dbReference type="ARBA" id="ARBA00004141"/>
    </source>
</evidence>
<dbReference type="GO" id="GO:0016020">
    <property type="term" value="C:membrane"/>
    <property type="evidence" value="ECO:0007669"/>
    <property type="project" value="UniProtKB-SubCell"/>
</dbReference>
<feature type="transmembrane region" description="Helical" evidence="6">
    <location>
        <begin position="156"/>
        <end position="176"/>
    </location>
</feature>
<evidence type="ECO:0000313" key="7">
    <source>
        <dbReference type="EMBL" id="CEM15624.1"/>
    </source>
</evidence>
<accession>A0A0G4FN00</accession>
<name>A0A0G4FN00_VITBC</name>
<keyword evidence="4 6" id="KW-0472">Membrane</keyword>
<feature type="compositionally biased region" description="Low complexity" evidence="5">
    <location>
        <begin position="499"/>
        <end position="518"/>
    </location>
</feature>
<feature type="compositionally biased region" description="Basic and acidic residues" evidence="5">
    <location>
        <begin position="374"/>
        <end position="396"/>
    </location>
</feature>
<evidence type="ECO:0000256" key="5">
    <source>
        <dbReference type="SAM" id="MobiDB-lite"/>
    </source>
</evidence>
<feature type="transmembrane region" description="Helical" evidence="6">
    <location>
        <begin position="196"/>
        <end position="213"/>
    </location>
</feature>
<dbReference type="EMBL" id="CDMY01000466">
    <property type="protein sequence ID" value="CEM15624.1"/>
    <property type="molecule type" value="Genomic_DNA"/>
</dbReference>
<feature type="transmembrane region" description="Helical" evidence="6">
    <location>
        <begin position="93"/>
        <end position="111"/>
    </location>
</feature>
<evidence type="ECO:0000313" key="8">
    <source>
        <dbReference type="Proteomes" id="UP000041254"/>
    </source>
</evidence>
<dbReference type="VEuPathDB" id="CryptoDB:Vbra_15841"/>
<dbReference type="InterPro" id="IPR005178">
    <property type="entry name" value="Ostalpha/TMEM184C"/>
</dbReference>
<dbReference type="STRING" id="1169540.A0A0G4FN00"/>
<feature type="compositionally biased region" description="Polar residues" evidence="5">
    <location>
        <begin position="520"/>
        <end position="536"/>
    </location>
</feature>
<keyword evidence="8" id="KW-1185">Reference proteome</keyword>
<dbReference type="Pfam" id="PF03619">
    <property type="entry name" value="Solute_trans_a"/>
    <property type="match status" value="1"/>
</dbReference>
<gene>
    <name evidence="7" type="ORF">Vbra_15841</name>
</gene>
<evidence type="ECO:0000256" key="4">
    <source>
        <dbReference type="ARBA" id="ARBA00023136"/>
    </source>
</evidence>
<evidence type="ECO:0000256" key="6">
    <source>
        <dbReference type="SAM" id="Phobius"/>
    </source>
</evidence>
<dbReference type="Proteomes" id="UP000041254">
    <property type="component" value="Unassembled WGS sequence"/>
</dbReference>
<dbReference type="PANTHER" id="PTHR23423">
    <property type="entry name" value="ORGANIC SOLUTE TRANSPORTER-RELATED"/>
    <property type="match status" value="1"/>
</dbReference>
<evidence type="ECO:0000256" key="2">
    <source>
        <dbReference type="ARBA" id="ARBA00022692"/>
    </source>
</evidence>
<reference evidence="7 8" key="1">
    <citation type="submission" date="2014-11" db="EMBL/GenBank/DDBJ databases">
        <authorList>
            <person name="Zhu J."/>
            <person name="Qi W."/>
            <person name="Song R."/>
        </authorList>
    </citation>
    <scope>NUCLEOTIDE SEQUENCE [LARGE SCALE GENOMIC DNA]</scope>
</reference>
<feature type="transmembrane region" description="Helical" evidence="6">
    <location>
        <begin position="225"/>
        <end position="247"/>
    </location>
</feature>
<dbReference type="InParanoid" id="A0A0G4FN00"/>